<keyword evidence="9" id="KW-1185">Reference proteome</keyword>
<organism evidence="8 9">
    <name type="scientific">Sphingomicrobium clamense</name>
    <dbReference type="NCBI Taxonomy" id="2851013"/>
    <lineage>
        <taxon>Bacteria</taxon>
        <taxon>Pseudomonadati</taxon>
        <taxon>Pseudomonadota</taxon>
        <taxon>Alphaproteobacteria</taxon>
        <taxon>Sphingomonadales</taxon>
        <taxon>Sphingomonadaceae</taxon>
        <taxon>Sphingomicrobium</taxon>
    </lineage>
</organism>
<dbReference type="PANTHER" id="PTHR33885">
    <property type="entry name" value="PHAGE SHOCK PROTEIN C"/>
    <property type="match status" value="1"/>
</dbReference>
<dbReference type="InterPro" id="IPR014320">
    <property type="entry name" value="Phageshock_PspC"/>
</dbReference>
<dbReference type="PANTHER" id="PTHR33885:SF3">
    <property type="entry name" value="PHAGE SHOCK PROTEIN C"/>
    <property type="match status" value="1"/>
</dbReference>
<evidence type="ECO:0000256" key="6">
    <source>
        <dbReference type="SAM" id="Phobius"/>
    </source>
</evidence>
<dbReference type="InterPro" id="IPR052027">
    <property type="entry name" value="PspC"/>
</dbReference>
<dbReference type="EMBL" id="JAHVAH010000001">
    <property type="protein sequence ID" value="MBW0145028.1"/>
    <property type="molecule type" value="Genomic_DNA"/>
</dbReference>
<gene>
    <name evidence="8" type="primary">pspC</name>
    <name evidence="8" type="ORF">KTQ36_06925</name>
</gene>
<name>A0ABS6V7J0_9SPHN</name>
<evidence type="ECO:0000256" key="1">
    <source>
        <dbReference type="ARBA" id="ARBA00004162"/>
    </source>
</evidence>
<proteinExistence type="predicted"/>
<evidence type="ECO:0000313" key="8">
    <source>
        <dbReference type="EMBL" id="MBW0145028.1"/>
    </source>
</evidence>
<dbReference type="Pfam" id="PF04024">
    <property type="entry name" value="PspC"/>
    <property type="match status" value="1"/>
</dbReference>
<protein>
    <submittedName>
        <fullName evidence="8">Envelope stress response membrane protein PspC</fullName>
    </submittedName>
</protein>
<reference evidence="8 9" key="1">
    <citation type="submission" date="2021-07" db="EMBL/GenBank/DDBJ databases">
        <title>The draft genome sequence of Sphingomicrobium sp. B8.</title>
        <authorList>
            <person name="Mu L."/>
        </authorList>
    </citation>
    <scope>NUCLEOTIDE SEQUENCE [LARGE SCALE GENOMIC DNA]</scope>
    <source>
        <strain evidence="8 9">B8</strain>
    </source>
</reference>
<evidence type="ECO:0000256" key="2">
    <source>
        <dbReference type="ARBA" id="ARBA00022475"/>
    </source>
</evidence>
<feature type="transmembrane region" description="Helical" evidence="6">
    <location>
        <begin position="40"/>
        <end position="60"/>
    </location>
</feature>
<dbReference type="NCBIfam" id="TIGR02978">
    <property type="entry name" value="phageshock_pspC"/>
    <property type="match status" value="1"/>
</dbReference>
<keyword evidence="3 6" id="KW-0812">Transmembrane</keyword>
<dbReference type="RefSeq" id="WP_218632968.1">
    <property type="nucleotide sequence ID" value="NZ_JAHVAH010000001.1"/>
</dbReference>
<keyword evidence="5 6" id="KW-0472">Membrane</keyword>
<evidence type="ECO:0000256" key="5">
    <source>
        <dbReference type="ARBA" id="ARBA00023136"/>
    </source>
</evidence>
<accession>A0ABS6V7J0</accession>
<evidence type="ECO:0000256" key="4">
    <source>
        <dbReference type="ARBA" id="ARBA00022989"/>
    </source>
</evidence>
<evidence type="ECO:0000313" key="9">
    <source>
        <dbReference type="Proteomes" id="UP000698028"/>
    </source>
</evidence>
<dbReference type="Proteomes" id="UP000698028">
    <property type="component" value="Unassembled WGS sequence"/>
</dbReference>
<feature type="domain" description="Phage shock protein PspC N-terminal" evidence="7">
    <location>
        <begin position="10"/>
        <end position="66"/>
    </location>
</feature>
<evidence type="ECO:0000259" key="7">
    <source>
        <dbReference type="Pfam" id="PF04024"/>
    </source>
</evidence>
<dbReference type="InterPro" id="IPR007168">
    <property type="entry name" value="Phageshock_PspC_N"/>
</dbReference>
<comment type="subcellular location">
    <subcellularLocation>
        <location evidence="1">Cell membrane</location>
        <topology evidence="1">Single-pass membrane protein</topology>
    </subcellularLocation>
</comment>
<evidence type="ECO:0000256" key="3">
    <source>
        <dbReference type="ARBA" id="ARBA00022692"/>
    </source>
</evidence>
<keyword evidence="4 6" id="KW-1133">Transmembrane helix</keyword>
<comment type="caution">
    <text evidence="8">The sequence shown here is derived from an EMBL/GenBank/DDBJ whole genome shotgun (WGS) entry which is preliminary data.</text>
</comment>
<sequence length="129" mass="14744">MASNQSSKTKFYRDPYYGKVFGVNAGIADYTGLDVTIVRLMFLASVILSGGAMLFFYFLAAMITPKRPPDLNPVDDEEKKFWQGVRANPSRSTKQINSQFRDIDRRLADIEHYVTTENRVLAQQIDDLR</sequence>
<keyword evidence="2" id="KW-1003">Cell membrane</keyword>